<feature type="region of interest" description="Disordered" evidence="1">
    <location>
        <begin position="123"/>
        <end position="144"/>
    </location>
</feature>
<feature type="compositionally biased region" description="Low complexity" evidence="1">
    <location>
        <begin position="124"/>
        <end position="144"/>
    </location>
</feature>
<organism evidence="3 4">
    <name type="scientific">Actinoplanes couchii</name>
    <dbReference type="NCBI Taxonomy" id="403638"/>
    <lineage>
        <taxon>Bacteria</taxon>
        <taxon>Bacillati</taxon>
        <taxon>Actinomycetota</taxon>
        <taxon>Actinomycetes</taxon>
        <taxon>Micromonosporales</taxon>
        <taxon>Micromonosporaceae</taxon>
        <taxon>Actinoplanes</taxon>
    </lineage>
</organism>
<name>A0ABQ3XNF9_9ACTN</name>
<keyword evidence="4" id="KW-1185">Reference proteome</keyword>
<sequence length="414" mass="42333">MDVNAGGYYAQRPADVVVELSAAEAAGGTAKTINAPPDGTAVLIYFPPGSRDGMVQNVELPWVDPATGTPTTRTVSVGVRVVTAAAAPSAGSRNSRVKIIAVAAGVILVGGICLVPTLFKDSDASTGSRTAVGGTTTTGATPSASPTVAAVPLLDPQSFQSTLNEANGKLTAGLAALRKATTPRAVGTAADDLVETARLQASYLSSLAVPAEATAAHSDLVSALYALEDAANSVSGSASSRSVCAGSSAVAALSRAEASADLRTAVKALGSGYKFGSFLPAVTKDTNRRKGNGSYLSRTTGGSGQLKTDNGNAEDTVIKLVKSGAKKPAVAIYVRAKKKVTTGRIKDGTYQIYLASGNDWDGKRFTRNCEFSKFDSSFKFTTTSRQYTVWSISLAARLGGNATSSDVDPDSFPD</sequence>
<evidence type="ECO:0000256" key="2">
    <source>
        <dbReference type="SAM" id="Phobius"/>
    </source>
</evidence>
<accession>A0ABQ3XNF9</accession>
<keyword evidence="2" id="KW-1133">Transmembrane helix</keyword>
<proteinExistence type="predicted"/>
<feature type="transmembrane region" description="Helical" evidence="2">
    <location>
        <begin position="99"/>
        <end position="119"/>
    </location>
</feature>
<keyword evidence="2" id="KW-0472">Membrane</keyword>
<comment type="caution">
    <text evidence="3">The sequence shown here is derived from an EMBL/GenBank/DDBJ whole genome shotgun (WGS) entry which is preliminary data.</text>
</comment>
<feature type="compositionally biased region" description="Polar residues" evidence="1">
    <location>
        <begin position="294"/>
        <end position="308"/>
    </location>
</feature>
<dbReference type="RefSeq" id="WP_203806676.1">
    <property type="nucleotide sequence ID" value="NZ_BAAAQE010000003.1"/>
</dbReference>
<reference evidence="3 4" key="1">
    <citation type="submission" date="2021-01" db="EMBL/GenBank/DDBJ databases">
        <title>Whole genome shotgun sequence of Actinoplanes couchii NBRC 106145.</title>
        <authorList>
            <person name="Komaki H."/>
            <person name="Tamura T."/>
        </authorList>
    </citation>
    <scope>NUCLEOTIDE SEQUENCE [LARGE SCALE GENOMIC DNA]</scope>
    <source>
        <strain evidence="3 4">NBRC 106145</strain>
    </source>
</reference>
<dbReference type="EMBL" id="BOMG01000103">
    <property type="protein sequence ID" value="GID60044.1"/>
    <property type="molecule type" value="Genomic_DNA"/>
</dbReference>
<keyword evidence="2" id="KW-0812">Transmembrane</keyword>
<dbReference type="Proteomes" id="UP000612282">
    <property type="component" value="Unassembled WGS sequence"/>
</dbReference>
<evidence type="ECO:0000313" key="3">
    <source>
        <dbReference type="EMBL" id="GID60044.1"/>
    </source>
</evidence>
<feature type="region of interest" description="Disordered" evidence="1">
    <location>
        <begin position="289"/>
        <end position="308"/>
    </location>
</feature>
<evidence type="ECO:0000256" key="1">
    <source>
        <dbReference type="SAM" id="MobiDB-lite"/>
    </source>
</evidence>
<protein>
    <submittedName>
        <fullName evidence="3">Uncharacterized protein</fullName>
    </submittedName>
</protein>
<gene>
    <name evidence="3" type="ORF">Aco03nite_084480</name>
</gene>
<evidence type="ECO:0000313" key="4">
    <source>
        <dbReference type="Proteomes" id="UP000612282"/>
    </source>
</evidence>